<dbReference type="GO" id="GO:0016887">
    <property type="term" value="F:ATP hydrolysis activity"/>
    <property type="evidence" value="ECO:0007669"/>
    <property type="project" value="InterPro"/>
</dbReference>
<dbReference type="InterPro" id="IPR003439">
    <property type="entry name" value="ABC_transporter-like_ATP-bd"/>
</dbReference>
<sequence>MRRMAGGGEGSSAGLEICGVRKAFPDPKRPDGRLNVLDGIDLAVPAGRFFALVGPSGSGKSTLLDIVAGLVRPDAGTVHFSGAPIDGRPGTAAYMMQDDLLFPWQTIREHVALPLLVRGVRRREALRQAEAILRDFGLGAFVDRYPSALSGGMRQRAALARALVQGTALVLLDEPFGRLDALTRASLQEWLEGVYRRERRTILMVTHDVEEALYLADRIVVFSPRPARVVDVVEVPFDRPRTRSLRADGAFVRLKAALLERLLALLPEPGDRPASAPFR</sequence>
<name>A0A947CY00_HYDSH</name>
<dbReference type="InterPro" id="IPR027417">
    <property type="entry name" value="P-loop_NTPase"/>
</dbReference>
<dbReference type="InterPro" id="IPR003593">
    <property type="entry name" value="AAA+_ATPase"/>
</dbReference>
<dbReference type="InterPro" id="IPR017871">
    <property type="entry name" value="ABC_transporter-like_CS"/>
</dbReference>
<dbReference type="AlphaFoldDB" id="A0A947CY00"/>
<dbReference type="SUPFAM" id="SSF52540">
    <property type="entry name" value="P-loop containing nucleoside triphosphate hydrolases"/>
    <property type="match status" value="1"/>
</dbReference>
<dbReference type="PROSITE" id="PS50893">
    <property type="entry name" value="ABC_TRANSPORTER_2"/>
    <property type="match status" value="1"/>
</dbReference>
<evidence type="ECO:0000256" key="3">
    <source>
        <dbReference type="ARBA" id="ARBA00022840"/>
    </source>
</evidence>
<evidence type="ECO:0000256" key="1">
    <source>
        <dbReference type="ARBA" id="ARBA00022448"/>
    </source>
</evidence>
<accession>A0A947CY00</accession>
<evidence type="ECO:0000313" key="5">
    <source>
        <dbReference type="EMBL" id="MBT9283217.1"/>
    </source>
</evidence>
<dbReference type="Gene3D" id="3.40.50.300">
    <property type="entry name" value="P-loop containing nucleotide triphosphate hydrolases"/>
    <property type="match status" value="1"/>
</dbReference>
<organism evidence="5 6">
    <name type="scientific">Hydrogenibacillus schlegelii</name>
    <name type="common">Bacillus schlegelii</name>
    <dbReference type="NCBI Taxonomy" id="1484"/>
    <lineage>
        <taxon>Bacteria</taxon>
        <taxon>Bacillati</taxon>
        <taxon>Bacillota</taxon>
        <taxon>Bacilli</taxon>
        <taxon>Bacillales</taxon>
        <taxon>Bacillales Family X. Incertae Sedis</taxon>
        <taxon>Hydrogenibacillus</taxon>
    </lineage>
</organism>
<comment type="caution">
    <text evidence="5">The sequence shown here is derived from an EMBL/GenBank/DDBJ whole genome shotgun (WGS) entry which is preliminary data.</text>
</comment>
<protein>
    <submittedName>
        <fullName evidence="5">ABC transporter ATP-binding protein</fullName>
    </submittedName>
</protein>
<feature type="domain" description="ABC transporter" evidence="4">
    <location>
        <begin position="15"/>
        <end position="249"/>
    </location>
</feature>
<dbReference type="PROSITE" id="PS00211">
    <property type="entry name" value="ABC_TRANSPORTER_1"/>
    <property type="match status" value="1"/>
</dbReference>
<proteinExistence type="predicted"/>
<keyword evidence="3 5" id="KW-0067">ATP-binding</keyword>
<evidence type="ECO:0000256" key="2">
    <source>
        <dbReference type="ARBA" id="ARBA00022741"/>
    </source>
</evidence>
<keyword evidence="1" id="KW-0813">Transport</keyword>
<reference evidence="5" key="1">
    <citation type="journal article" date="2021" name="Microbiology">
        <title>Metagenomic Analysis of the Microbial Community in the Underground Coal Fire Area (Kemerovo Region, Russia) Revealed Predominance of Thermophilic Members of the Phyla Deinococcus-thermus, Aquificae, and Firmicutes.</title>
        <authorList>
            <person name="Kadnikov V."/>
            <person name="Mardanov A.V."/>
            <person name="Beletsky A.V."/>
            <person name="Karnachuk O.V."/>
            <person name="Ravin N.V."/>
        </authorList>
    </citation>
    <scope>NUCLEOTIDE SEQUENCE</scope>
    <source>
        <strain evidence="5">RBS10-49</strain>
    </source>
</reference>
<dbReference type="Proteomes" id="UP000748108">
    <property type="component" value="Unassembled WGS sequence"/>
</dbReference>
<dbReference type="CDD" id="cd03293">
    <property type="entry name" value="ABC_NrtD_SsuB_transporters"/>
    <property type="match status" value="1"/>
</dbReference>
<dbReference type="Pfam" id="PF00005">
    <property type="entry name" value="ABC_tran"/>
    <property type="match status" value="1"/>
</dbReference>
<dbReference type="PANTHER" id="PTHR42788">
    <property type="entry name" value="TAURINE IMPORT ATP-BINDING PROTEIN-RELATED"/>
    <property type="match status" value="1"/>
</dbReference>
<keyword evidence="2" id="KW-0547">Nucleotide-binding</keyword>
<evidence type="ECO:0000313" key="6">
    <source>
        <dbReference type="Proteomes" id="UP000748108"/>
    </source>
</evidence>
<evidence type="ECO:0000259" key="4">
    <source>
        <dbReference type="PROSITE" id="PS50893"/>
    </source>
</evidence>
<dbReference type="SMART" id="SM00382">
    <property type="entry name" value="AAA"/>
    <property type="match status" value="1"/>
</dbReference>
<gene>
    <name evidence="5" type="ORF">KM312_11355</name>
</gene>
<dbReference type="InterPro" id="IPR050166">
    <property type="entry name" value="ABC_transporter_ATP-bind"/>
</dbReference>
<dbReference type="PANTHER" id="PTHR42788:SF2">
    <property type="entry name" value="ABC TRANSPORTER ATP-BINDING PROTEIN"/>
    <property type="match status" value="1"/>
</dbReference>
<dbReference type="EMBL" id="JAHHQF010000081">
    <property type="protein sequence ID" value="MBT9283217.1"/>
    <property type="molecule type" value="Genomic_DNA"/>
</dbReference>
<dbReference type="GO" id="GO:0005524">
    <property type="term" value="F:ATP binding"/>
    <property type="evidence" value="ECO:0007669"/>
    <property type="project" value="UniProtKB-KW"/>
</dbReference>